<organism evidence="6 7">
    <name type="scientific">Marispirochaeta aestuarii</name>
    <dbReference type="NCBI Taxonomy" id="1963862"/>
    <lineage>
        <taxon>Bacteria</taxon>
        <taxon>Pseudomonadati</taxon>
        <taxon>Spirochaetota</taxon>
        <taxon>Spirochaetia</taxon>
        <taxon>Spirochaetales</taxon>
        <taxon>Spirochaetaceae</taxon>
        <taxon>Marispirochaeta</taxon>
    </lineage>
</organism>
<keyword evidence="1" id="KW-0001">2Fe-2S</keyword>
<dbReference type="GO" id="GO:0046872">
    <property type="term" value="F:metal ion binding"/>
    <property type="evidence" value="ECO:0007669"/>
    <property type="project" value="UniProtKB-KW"/>
</dbReference>
<dbReference type="OrthoDB" id="9800776at2"/>
<dbReference type="RefSeq" id="WP_083047835.1">
    <property type="nucleotide sequence ID" value="NZ_CAXXQO010000003.1"/>
</dbReference>
<evidence type="ECO:0000256" key="4">
    <source>
        <dbReference type="ARBA" id="ARBA00023014"/>
    </source>
</evidence>
<evidence type="ECO:0000256" key="3">
    <source>
        <dbReference type="ARBA" id="ARBA00023004"/>
    </source>
</evidence>
<dbReference type="PANTHER" id="PTHR21496:SF23">
    <property type="entry name" value="3-PHENYLPROPIONATE_CINNAMIC ACID DIOXYGENASE FERREDOXIN SUBUNIT"/>
    <property type="match status" value="1"/>
</dbReference>
<dbReference type="CDD" id="cd03528">
    <property type="entry name" value="Rieske_RO_ferredoxin"/>
    <property type="match status" value="1"/>
</dbReference>
<keyword evidence="7" id="KW-1185">Reference proteome</keyword>
<proteinExistence type="predicted"/>
<dbReference type="SUPFAM" id="SSF50022">
    <property type="entry name" value="ISP domain"/>
    <property type="match status" value="1"/>
</dbReference>
<dbReference type="EMBL" id="MWQY01000002">
    <property type="protein sequence ID" value="ORC37811.1"/>
    <property type="molecule type" value="Genomic_DNA"/>
</dbReference>
<keyword evidence="2" id="KW-0479">Metal-binding</keyword>
<dbReference type="InterPro" id="IPR036922">
    <property type="entry name" value="Rieske_2Fe-2S_sf"/>
</dbReference>
<feature type="domain" description="Rieske" evidence="5">
    <location>
        <begin position="4"/>
        <end position="98"/>
    </location>
</feature>
<dbReference type="AlphaFoldDB" id="A0A1Y1S368"/>
<dbReference type="PANTHER" id="PTHR21496">
    <property type="entry name" value="FERREDOXIN-RELATED"/>
    <property type="match status" value="1"/>
</dbReference>
<dbReference type="Pfam" id="PF00355">
    <property type="entry name" value="Rieske"/>
    <property type="match status" value="1"/>
</dbReference>
<dbReference type="STRING" id="1963862.B4O97_02065"/>
<comment type="caution">
    <text evidence="6">The sequence shown here is derived from an EMBL/GenBank/DDBJ whole genome shotgun (WGS) entry which is preliminary data.</text>
</comment>
<name>A0A1Y1S368_9SPIO</name>
<reference evidence="6 7" key="1">
    <citation type="submission" date="2017-03" db="EMBL/GenBank/DDBJ databases">
        <title>Draft Genome sequence of Marispirochaeta sp. strain JC444.</title>
        <authorList>
            <person name="Shivani Y."/>
            <person name="Subhash Y."/>
            <person name="Sasikala C."/>
            <person name="Ramana C."/>
        </authorList>
    </citation>
    <scope>NUCLEOTIDE SEQUENCE [LARGE SCALE GENOMIC DNA]</scope>
    <source>
        <strain evidence="6 7">JC444</strain>
    </source>
</reference>
<dbReference type="PROSITE" id="PS51296">
    <property type="entry name" value="RIESKE"/>
    <property type="match status" value="1"/>
</dbReference>
<dbReference type="Gene3D" id="2.102.10.10">
    <property type="entry name" value="Rieske [2Fe-2S] iron-sulphur domain"/>
    <property type="match status" value="1"/>
</dbReference>
<evidence type="ECO:0000256" key="1">
    <source>
        <dbReference type="ARBA" id="ARBA00022714"/>
    </source>
</evidence>
<evidence type="ECO:0000259" key="5">
    <source>
        <dbReference type="PROSITE" id="PS51296"/>
    </source>
</evidence>
<sequence length="104" mass="11850">MAEWKPAVKEDGFRNSTRVEIDGKPFALFRLEDGIYALDDICSHEYSRLSEGEIWDGEVYCPKHGSRFDIRNGQVRSFPAMVPVGSYPVRVEDGMVYIDMEAAE</sequence>
<dbReference type="Proteomes" id="UP000192343">
    <property type="component" value="Unassembled WGS sequence"/>
</dbReference>
<dbReference type="GO" id="GO:0051537">
    <property type="term" value="F:2 iron, 2 sulfur cluster binding"/>
    <property type="evidence" value="ECO:0007669"/>
    <property type="project" value="UniProtKB-KW"/>
</dbReference>
<gene>
    <name evidence="6" type="ORF">B4O97_02065</name>
</gene>
<keyword evidence="4" id="KW-0411">Iron-sulfur</keyword>
<evidence type="ECO:0000313" key="6">
    <source>
        <dbReference type="EMBL" id="ORC37811.1"/>
    </source>
</evidence>
<evidence type="ECO:0000313" key="7">
    <source>
        <dbReference type="Proteomes" id="UP000192343"/>
    </source>
</evidence>
<keyword evidence="3" id="KW-0408">Iron</keyword>
<dbReference type="InterPro" id="IPR017941">
    <property type="entry name" value="Rieske_2Fe-2S"/>
</dbReference>
<protein>
    <submittedName>
        <fullName evidence="6">2Fe-2S ferredoxin</fullName>
    </submittedName>
</protein>
<accession>A0A1Y1S368</accession>
<evidence type="ECO:0000256" key="2">
    <source>
        <dbReference type="ARBA" id="ARBA00022723"/>
    </source>
</evidence>